<keyword evidence="4" id="KW-1185">Reference proteome</keyword>
<protein>
    <submittedName>
        <fullName evidence="3">DNA/RNA non-specific endonuclease</fullName>
    </submittedName>
</protein>
<dbReference type="InterPro" id="IPR044927">
    <property type="entry name" value="Endonuclea_NS_2"/>
</dbReference>
<comment type="caution">
    <text evidence="3">The sequence shown here is derived from an EMBL/GenBank/DDBJ whole genome shotgun (WGS) entry which is preliminary data.</text>
</comment>
<keyword evidence="3" id="KW-0378">Hydrolase</keyword>
<organism evidence="3 4">
    <name type="scientific">Tumebacillus lacus</name>
    <dbReference type="NCBI Taxonomy" id="2995335"/>
    <lineage>
        <taxon>Bacteria</taxon>
        <taxon>Bacillati</taxon>
        <taxon>Bacillota</taxon>
        <taxon>Bacilli</taxon>
        <taxon>Bacillales</taxon>
        <taxon>Alicyclobacillaceae</taxon>
        <taxon>Tumebacillus</taxon>
    </lineage>
</organism>
<accession>A0ABT3X336</accession>
<reference evidence="3 4" key="1">
    <citation type="submission" date="2022-11" db="EMBL/GenBank/DDBJ databases">
        <title>Study of microbial diversity in lake waters.</title>
        <authorList>
            <person name="Zhang J."/>
        </authorList>
    </citation>
    <scope>NUCLEOTIDE SEQUENCE [LARGE SCALE GENOMIC DNA]</scope>
    <source>
        <strain evidence="3 4">DT12</strain>
    </source>
</reference>
<dbReference type="RefSeq" id="WP_267151469.1">
    <property type="nucleotide sequence ID" value="NZ_JAPMLT010000004.1"/>
</dbReference>
<gene>
    <name evidence="3" type="ORF">OS242_09610</name>
</gene>
<feature type="domain" description="Type VII secretion system protein EssD-like" evidence="2">
    <location>
        <begin position="131"/>
        <end position="241"/>
    </location>
</feature>
<sequence length="499" mass="56168">MGDRRSTTRKSAQETLIPQAKMPPAATRPSQPGPTAQQMQALQKMVGNRAVLQMLRQRQQTQSPSPAGVVQMKHELYTDGDYEDTILKTLDEEFTSILSTAGENIGYNVTTSNKPVHLSALSQSADGQMCRPDQASAVIDKTVKEDRDNDIIDQYGQLGAMERAVFGRTRDQTYDGGHLIGHQFFGKKADVHGNLLPQINEFNQRSYRFFEDLVTKYIDPLNPTKKQEVEFVVDVDYERDTFTRTVEDLKNAAVITVPQYNAILKSGEYKANDPIEFNSFVPNYWEPRLTGLNPNAKAMASLSKSEGYFYNYVKDQDEMDPHLFSNDDVIYANREDAFGYIEGGMDTTGDIAINSNFVKGLFFQAVPHPLDEQDESPDDERFIYNKNRQGLSSGSKKIKKKSAVTLSLSGDVRLSDFQGMLVSDIDTQNTNTSVVNLYKTFKNLGLIKSLVRRLQYTPLPTKREEVKKLLEAAARDTKGCNGTLKAAFQNLYNDDKLKY</sequence>
<evidence type="ECO:0000259" key="2">
    <source>
        <dbReference type="Pfam" id="PF13930"/>
    </source>
</evidence>
<dbReference type="Proteomes" id="UP001208017">
    <property type="component" value="Unassembled WGS sequence"/>
</dbReference>
<proteinExistence type="predicted"/>
<feature type="region of interest" description="Disordered" evidence="1">
    <location>
        <begin position="1"/>
        <end position="37"/>
    </location>
</feature>
<evidence type="ECO:0000313" key="3">
    <source>
        <dbReference type="EMBL" id="MCX7570217.1"/>
    </source>
</evidence>
<keyword evidence="3" id="KW-0540">Nuclease</keyword>
<dbReference type="EMBL" id="JAPMLT010000004">
    <property type="protein sequence ID" value="MCX7570217.1"/>
    <property type="molecule type" value="Genomic_DNA"/>
</dbReference>
<dbReference type="Pfam" id="PF13930">
    <property type="entry name" value="Endonuclea_NS_2"/>
    <property type="match status" value="1"/>
</dbReference>
<evidence type="ECO:0000256" key="1">
    <source>
        <dbReference type="SAM" id="MobiDB-lite"/>
    </source>
</evidence>
<dbReference type="Gene3D" id="3.40.570.10">
    <property type="entry name" value="Extracellular Endonuclease, subunit A"/>
    <property type="match status" value="1"/>
</dbReference>
<keyword evidence="3" id="KW-0255">Endonuclease</keyword>
<dbReference type="InterPro" id="IPR044929">
    <property type="entry name" value="DNA/RNA_non-sp_Endonuclease_sf"/>
</dbReference>
<feature type="compositionally biased region" description="Polar residues" evidence="1">
    <location>
        <begin position="28"/>
        <end position="37"/>
    </location>
</feature>
<dbReference type="GO" id="GO:0004519">
    <property type="term" value="F:endonuclease activity"/>
    <property type="evidence" value="ECO:0007669"/>
    <property type="project" value="UniProtKB-KW"/>
</dbReference>
<evidence type="ECO:0000313" key="4">
    <source>
        <dbReference type="Proteomes" id="UP001208017"/>
    </source>
</evidence>
<name>A0ABT3X336_9BACL</name>